<protein>
    <submittedName>
        <fullName evidence="1">Uncharacterized protein</fullName>
    </submittedName>
</protein>
<dbReference type="InterPro" id="IPR058059">
    <property type="entry name" value="PA3496-like"/>
</dbReference>
<reference evidence="1 2" key="1">
    <citation type="submission" date="2019-03" db="EMBL/GenBank/DDBJ databases">
        <title>Genomic Encyclopedia of Type Strains, Phase IV (KMG-IV): sequencing the most valuable type-strain genomes for metagenomic binning, comparative biology and taxonomic classification.</title>
        <authorList>
            <person name="Goeker M."/>
        </authorList>
    </citation>
    <scope>NUCLEOTIDE SEQUENCE [LARGE SCALE GENOMIC DNA]</scope>
    <source>
        <strain evidence="1 2">DSM 6770</strain>
    </source>
</reference>
<dbReference type="EMBL" id="SOBR01000005">
    <property type="protein sequence ID" value="TDU21525.1"/>
    <property type="molecule type" value="Genomic_DNA"/>
</dbReference>
<dbReference type="NCBIfam" id="NF046101">
    <property type="entry name" value="PA3496_fam"/>
    <property type="match status" value="1"/>
</dbReference>
<accession>A0A4R7NL81</accession>
<dbReference type="RefSeq" id="WP_208291929.1">
    <property type="nucleotide sequence ID" value="NZ_SOBR01000005.1"/>
</dbReference>
<sequence length="64" mass="7598">MSREEFADELDLFDAVNDASYPRLRGGRSDTLKARRRVEELLEERRLQRAIEDDWDIGDVDEEE</sequence>
<dbReference type="Proteomes" id="UP000295380">
    <property type="component" value="Unassembled WGS sequence"/>
</dbReference>
<name>A0A4R7NL81_9GAMM</name>
<proteinExistence type="predicted"/>
<evidence type="ECO:0000313" key="2">
    <source>
        <dbReference type="Proteomes" id="UP000295380"/>
    </source>
</evidence>
<keyword evidence="2" id="KW-1185">Reference proteome</keyword>
<dbReference type="AlphaFoldDB" id="A0A4R7NL81"/>
<organism evidence="1 2">
    <name type="scientific">Chromohalobacter marismortui</name>
    <dbReference type="NCBI Taxonomy" id="42055"/>
    <lineage>
        <taxon>Bacteria</taxon>
        <taxon>Pseudomonadati</taxon>
        <taxon>Pseudomonadota</taxon>
        <taxon>Gammaproteobacteria</taxon>
        <taxon>Oceanospirillales</taxon>
        <taxon>Halomonadaceae</taxon>
        <taxon>Chromohalobacter</taxon>
    </lineage>
</organism>
<evidence type="ECO:0000313" key="1">
    <source>
        <dbReference type="EMBL" id="TDU21525.1"/>
    </source>
</evidence>
<gene>
    <name evidence="1" type="ORF">C8E00_1059</name>
</gene>
<comment type="caution">
    <text evidence="1">The sequence shown here is derived from an EMBL/GenBank/DDBJ whole genome shotgun (WGS) entry which is preliminary data.</text>
</comment>